<evidence type="ECO:0000313" key="1">
    <source>
        <dbReference type="EMBL" id="MFC4266633.1"/>
    </source>
</evidence>
<protein>
    <recommendedName>
        <fullName evidence="3">WXG100 family type VII secretion target</fullName>
    </recommendedName>
</protein>
<evidence type="ECO:0000313" key="2">
    <source>
        <dbReference type="Proteomes" id="UP001595773"/>
    </source>
</evidence>
<gene>
    <name evidence="1" type="ORF">ACFOW9_13560</name>
</gene>
<dbReference type="Proteomes" id="UP001595773">
    <property type="component" value="Unassembled WGS sequence"/>
</dbReference>
<accession>A0ABV8R3U8</accession>
<keyword evidence="2" id="KW-1185">Reference proteome</keyword>
<reference evidence="2" key="1">
    <citation type="journal article" date="2019" name="Int. J. Syst. Evol. Microbiol.">
        <title>The Global Catalogue of Microorganisms (GCM) 10K type strain sequencing project: providing services to taxonomists for standard genome sequencing and annotation.</title>
        <authorList>
            <consortium name="The Broad Institute Genomics Platform"/>
            <consortium name="The Broad Institute Genome Sequencing Center for Infectious Disease"/>
            <person name="Wu L."/>
            <person name="Ma J."/>
        </authorList>
    </citation>
    <scope>NUCLEOTIDE SEQUENCE [LARGE SCALE GENOMIC DNA]</scope>
    <source>
        <strain evidence="2">CGMCC 1.10698</strain>
    </source>
</reference>
<proteinExistence type="predicted"/>
<dbReference type="Gene3D" id="1.10.287.1060">
    <property type="entry name" value="ESAT-6-like"/>
    <property type="match status" value="1"/>
</dbReference>
<dbReference type="SUPFAM" id="SSF158414">
    <property type="entry name" value="HP0062-like"/>
    <property type="match status" value="1"/>
</dbReference>
<sequence>MTQGLQGSDPDELRRFAYDLNAAAGALMTIRTELGSHISNNLRWEGPDAFMFRHAWQSSYAPVIAKGADMLNDAALHLQFQADQQDTASS</sequence>
<dbReference type="EMBL" id="JBHSCQ010000022">
    <property type="protein sequence ID" value="MFC4266633.1"/>
    <property type="molecule type" value="Genomic_DNA"/>
</dbReference>
<comment type="caution">
    <text evidence="1">The sequence shown here is derived from an EMBL/GenBank/DDBJ whole genome shotgun (WGS) entry which is preliminary data.</text>
</comment>
<organism evidence="1 2">
    <name type="scientific">Arthrobacter cryoconiti</name>
    <dbReference type="NCBI Taxonomy" id="748907"/>
    <lineage>
        <taxon>Bacteria</taxon>
        <taxon>Bacillati</taxon>
        <taxon>Actinomycetota</taxon>
        <taxon>Actinomycetes</taxon>
        <taxon>Micrococcales</taxon>
        <taxon>Micrococcaceae</taxon>
        <taxon>Arthrobacter</taxon>
    </lineage>
</organism>
<dbReference type="RefSeq" id="WP_230066122.1">
    <property type="nucleotide sequence ID" value="NZ_BAABLL010000010.1"/>
</dbReference>
<dbReference type="InterPro" id="IPR029013">
    <property type="entry name" value="HP0062-like_sf"/>
</dbReference>
<name>A0ABV8R3U8_9MICC</name>
<evidence type="ECO:0008006" key="3">
    <source>
        <dbReference type="Google" id="ProtNLM"/>
    </source>
</evidence>